<dbReference type="PROSITE" id="PS51704">
    <property type="entry name" value="GP_PDE"/>
    <property type="match status" value="1"/>
</dbReference>
<dbReference type="Proteomes" id="UP001321766">
    <property type="component" value="Chromosome"/>
</dbReference>
<dbReference type="InterPro" id="IPR030395">
    <property type="entry name" value="GP_PDE_dom"/>
</dbReference>
<evidence type="ECO:0000313" key="4">
    <source>
        <dbReference type="Proteomes" id="UP001321766"/>
    </source>
</evidence>
<dbReference type="EMBL" id="AP026798">
    <property type="protein sequence ID" value="BDR52550.1"/>
    <property type="molecule type" value="Genomic_DNA"/>
</dbReference>
<dbReference type="InterPro" id="IPR032160">
    <property type="entry name" value="DUF4996"/>
</dbReference>
<evidence type="ECO:0000259" key="2">
    <source>
        <dbReference type="PROSITE" id="PS51704"/>
    </source>
</evidence>
<dbReference type="CDD" id="cd08566">
    <property type="entry name" value="GDPD_AtGDE_like"/>
    <property type="match status" value="1"/>
</dbReference>
<proteinExistence type="predicted"/>
<feature type="domain" description="GP-PDE" evidence="2">
    <location>
        <begin position="36"/>
        <end position="294"/>
    </location>
</feature>
<sequence length="322" mass="35915">MAEQTTTRGQIRGHCGQKQYEKINKLINEALDRQEFLITSHRSTPRGSILENTLNGIIATERVGADIAEIDIVRSVDGEYFAFHDEYELSRLSTPHSLSTLTAQQIQALNYTDRPGMTLGKVEKAGYILSRLAEAAPHTLLNIDRSWRYWGSGFLDWLDQFGIAERLIIKSPANDDYLRSLAQHQAKYPFMVKIQTTDAIDARLTNEAINCVGVELSTPGDSATASDEAIFRAAHSRGLYTFVNALDHGYQGFGGIDDAKSVLDGPESGWGLLLDEFGADIIQTDWPEMLVNYREQRAWASAGKEPQNRVSTDRAYAARISR</sequence>
<organism evidence="3 4">
    <name type="scientific">Bombiscardovia nodaiensis</name>
    <dbReference type="NCBI Taxonomy" id="2932181"/>
    <lineage>
        <taxon>Bacteria</taxon>
        <taxon>Bacillati</taxon>
        <taxon>Actinomycetota</taxon>
        <taxon>Actinomycetes</taxon>
        <taxon>Bifidobacteriales</taxon>
        <taxon>Bifidobacteriaceae</taxon>
        <taxon>Bombiscardovia</taxon>
    </lineage>
</organism>
<evidence type="ECO:0000256" key="1">
    <source>
        <dbReference type="SAM" id="MobiDB-lite"/>
    </source>
</evidence>
<dbReference type="SUPFAM" id="SSF51695">
    <property type="entry name" value="PLC-like phosphodiesterases"/>
    <property type="match status" value="1"/>
</dbReference>
<feature type="region of interest" description="Disordered" evidence="1">
    <location>
        <begin position="301"/>
        <end position="322"/>
    </location>
</feature>
<dbReference type="Pfam" id="PF16387">
    <property type="entry name" value="DUF4996"/>
    <property type="match status" value="1"/>
</dbReference>
<evidence type="ECO:0000313" key="3">
    <source>
        <dbReference type="EMBL" id="BDR52550.1"/>
    </source>
</evidence>
<accession>A0ABM8B734</accession>
<dbReference type="InterPro" id="IPR017946">
    <property type="entry name" value="PLC-like_Pdiesterase_TIM-brl"/>
</dbReference>
<reference evidence="3 4" key="1">
    <citation type="journal article" date="2023" name="Microbiol. Spectr.">
        <title>Symbiosis of Carpenter Bees with Uncharacterized Lactic Acid Bacteria Showing NAD Auxotrophy.</title>
        <authorList>
            <person name="Kawasaki S."/>
            <person name="Ozawa K."/>
            <person name="Mori T."/>
            <person name="Yamamoto A."/>
            <person name="Ito M."/>
            <person name="Ohkuma M."/>
            <person name="Sakamoto M."/>
            <person name="Matsutani M."/>
        </authorList>
    </citation>
    <scope>NUCLEOTIDE SEQUENCE [LARGE SCALE GENOMIC DNA]</scope>
    <source>
        <strain evidence="3 4">Kim37-2</strain>
    </source>
</reference>
<keyword evidence="4" id="KW-1185">Reference proteome</keyword>
<dbReference type="Gene3D" id="3.20.20.190">
    <property type="entry name" value="Phosphatidylinositol (PI) phosphodiesterase"/>
    <property type="match status" value="1"/>
</dbReference>
<name>A0ABM8B734_9BIFI</name>
<protein>
    <recommendedName>
        <fullName evidence="2">GP-PDE domain-containing protein</fullName>
    </recommendedName>
</protein>
<gene>
    <name evidence="3" type="ORF">KIM372_04570</name>
</gene>